<reference evidence="7 8" key="1">
    <citation type="submission" date="2012-06" db="EMBL/GenBank/DDBJ databases">
        <title>Complete genome sequence of Corynebacterium terpenotabidum Y-11 (=DSM 44721).</title>
        <authorList>
            <person name="Ruckert C."/>
            <person name="Albersmeier A."/>
            <person name="Al-Dilaimi A."/>
            <person name="Szczepanowski R."/>
            <person name="Kalinowski J."/>
        </authorList>
    </citation>
    <scope>NUCLEOTIDE SEQUENCE [LARGE SCALE GENOMIC DNA]</scope>
    <source>
        <strain evidence="7 8">Y-11</strain>
    </source>
</reference>
<dbReference type="GO" id="GO:0016020">
    <property type="term" value="C:membrane"/>
    <property type="evidence" value="ECO:0007669"/>
    <property type="project" value="UniProtKB-SubCell"/>
</dbReference>
<protein>
    <recommendedName>
        <fullName evidence="6">Peptidase S54 rhomboid domain-containing protein</fullName>
    </recommendedName>
</protein>
<evidence type="ECO:0000256" key="1">
    <source>
        <dbReference type="ARBA" id="ARBA00004141"/>
    </source>
</evidence>
<dbReference type="Pfam" id="PF01694">
    <property type="entry name" value="Rhomboid"/>
    <property type="match status" value="1"/>
</dbReference>
<name>S4XCI0_9CORY</name>
<dbReference type="SUPFAM" id="SSF144091">
    <property type="entry name" value="Rhomboid-like"/>
    <property type="match status" value="1"/>
</dbReference>
<sequence length="223" mass="23356">MSTPATTTDRTPATGASRFLHSTGGKALATSGSFLVVIWVVMIANSLSGYRITGYGVVPREIEGLRGIVLAPFIHVDYNHILANTPACAVLLFLIALSGQKAVWLSSVFTVLVGGVGIWLFGPANSVHVGASILVYGWVAYLVFRGFVVKSVWQIVLGIVVALVYAGLFWGLFPGNPGVSWQGHLFGALGGGLAAVVEGRRATAAERTVSAAGQGPADYTQRI</sequence>
<organism evidence="7 8">
    <name type="scientific">Corynebacterium terpenotabidum Y-11</name>
    <dbReference type="NCBI Taxonomy" id="1200352"/>
    <lineage>
        <taxon>Bacteria</taxon>
        <taxon>Bacillati</taxon>
        <taxon>Actinomycetota</taxon>
        <taxon>Actinomycetes</taxon>
        <taxon>Mycobacteriales</taxon>
        <taxon>Corynebacteriaceae</taxon>
        <taxon>Corynebacterium</taxon>
    </lineage>
</organism>
<dbReference type="AlphaFoldDB" id="S4XCI0"/>
<dbReference type="InterPro" id="IPR022764">
    <property type="entry name" value="Peptidase_S54_rhomboid_dom"/>
</dbReference>
<proteinExistence type="predicted"/>
<dbReference type="OrthoDB" id="465874at2"/>
<evidence type="ECO:0000256" key="5">
    <source>
        <dbReference type="SAM" id="Phobius"/>
    </source>
</evidence>
<dbReference type="InterPro" id="IPR035952">
    <property type="entry name" value="Rhomboid-like_sf"/>
</dbReference>
<feature type="transmembrane region" description="Helical" evidence="5">
    <location>
        <begin position="78"/>
        <end position="97"/>
    </location>
</feature>
<dbReference type="eggNOG" id="COG0705">
    <property type="taxonomic scope" value="Bacteria"/>
</dbReference>
<feature type="transmembrane region" description="Helical" evidence="5">
    <location>
        <begin position="102"/>
        <end position="121"/>
    </location>
</feature>
<dbReference type="Proteomes" id="UP000014809">
    <property type="component" value="Chromosome"/>
</dbReference>
<evidence type="ECO:0000259" key="6">
    <source>
        <dbReference type="Pfam" id="PF01694"/>
    </source>
</evidence>
<evidence type="ECO:0000256" key="2">
    <source>
        <dbReference type="ARBA" id="ARBA00022692"/>
    </source>
</evidence>
<keyword evidence="3 5" id="KW-1133">Transmembrane helix</keyword>
<feature type="transmembrane region" description="Helical" evidence="5">
    <location>
        <begin position="179"/>
        <end position="197"/>
    </location>
</feature>
<feature type="transmembrane region" description="Helical" evidence="5">
    <location>
        <begin position="127"/>
        <end position="144"/>
    </location>
</feature>
<dbReference type="EMBL" id="CP003696">
    <property type="protein sequence ID" value="AGP30301.1"/>
    <property type="molecule type" value="Genomic_DNA"/>
</dbReference>
<dbReference type="STRING" id="1200352.A606_03240"/>
<evidence type="ECO:0000256" key="3">
    <source>
        <dbReference type="ARBA" id="ARBA00022989"/>
    </source>
</evidence>
<evidence type="ECO:0000313" key="7">
    <source>
        <dbReference type="EMBL" id="AGP30301.1"/>
    </source>
</evidence>
<dbReference type="HOGENOM" id="CLU_067823_2_0_11"/>
<accession>S4XCI0</accession>
<evidence type="ECO:0000313" key="8">
    <source>
        <dbReference type="Proteomes" id="UP000014809"/>
    </source>
</evidence>
<comment type="subcellular location">
    <subcellularLocation>
        <location evidence="1">Membrane</location>
        <topology evidence="1">Multi-pass membrane protein</topology>
    </subcellularLocation>
</comment>
<keyword evidence="8" id="KW-1185">Reference proteome</keyword>
<dbReference type="KEGG" id="cter:A606_03240"/>
<dbReference type="PATRIC" id="fig|1200352.3.peg.650"/>
<feature type="transmembrane region" description="Helical" evidence="5">
    <location>
        <begin position="27"/>
        <end position="47"/>
    </location>
</feature>
<feature type="domain" description="Peptidase S54 rhomboid" evidence="6">
    <location>
        <begin position="67"/>
        <end position="198"/>
    </location>
</feature>
<feature type="transmembrane region" description="Helical" evidence="5">
    <location>
        <begin position="151"/>
        <end position="173"/>
    </location>
</feature>
<evidence type="ECO:0000256" key="4">
    <source>
        <dbReference type="ARBA" id="ARBA00023136"/>
    </source>
</evidence>
<dbReference type="GO" id="GO:0004252">
    <property type="term" value="F:serine-type endopeptidase activity"/>
    <property type="evidence" value="ECO:0007669"/>
    <property type="project" value="InterPro"/>
</dbReference>
<dbReference type="RefSeq" id="WP_020440664.1">
    <property type="nucleotide sequence ID" value="NC_021663.1"/>
</dbReference>
<keyword evidence="2 5" id="KW-0812">Transmembrane</keyword>
<gene>
    <name evidence="7" type="ORF">A606_03240</name>
</gene>
<dbReference type="Gene3D" id="1.20.1540.10">
    <property type="entry name" value="Rhomboid-like"/>
    <property type="match status" value="1"/>
</dbReference>
<keyword evidence="4 5" id="KW-0472">Membrane</keyword>